<evidence type="ECO:0000256" key="4">
    <source>
        <dbReference type="SAM" id="SignalP"/>
    </source>
</evidence>
<dbReference type="InterPro" id="IPR046848">
    <property type="entry name" value="E_motif"/>
</dbReference>
<reference evidence="5" key="1">
    <citation type="submission" date="2022-02" db="EMBL/GenBank/DDBJ databases">
        <authorList>
            <person name="Henning P.M."/>
            <person name="McCubbin A.G."/>
            <person name="Shore J.S."/>
        </authorList>
    </citation>
    <scope>NUCLEOTIDE SEQUENCE</scope>
    <source>
        <strain evidence="5">F60SS</strain>
        <tissue evidence="5">Leaves</tissue>
    </source>
</reference>
<dbReference type="InterPro" id="IPR002885">
    <property type="entry name" value="PPR_rpt"/>
</dbReference>
<feature type="repeat" description="PPR" evidence="3">
    <location>
        <begin position="340"/>
        <end position="374"/>
    </location>
</feature>
<name>A0A9Q0JIT9_9ROSI</name>
<dbReference type="GO" id="GO:0003723">
    <property type="term" value="F:RNA binding"/>
    <property type="evidence" value="ECO:0007669"/>
    <property type="project" value="InterPro"/>
</dbReference>
<dbReference type="Pfam" id="PF13041">
    <property type="entry name" value="PPR_2"/>
    <property type="match status" value="1"/>
</dbReference>
<protein>
    <recommendedName>
        <fullName evidence="7">Pentacotripeptide-repeat region of PRORP domain-containing protein</fullName>
    </recommendedName>
</protein>
<evidence type="ECO:0000256" key="1">
    <source>
        <dbReference type="ARBA" id="ARBA00022737"/>
    </source>
</evidence>
<dbReference type="InterPro" id="IPR011990">
    <property type="entry name" value="TPR-like_helical_dom_sf"/>
</dbReference>
<evidence type="ECO:0000256" key="2">
    <source>
        <dbReference type="ARBA" id="ARBA00061659"/>
    </source>
</evidence>
<reference evidence="5" key="2">
    <citation type="journal article" date="2023" name="Plants (Basel)">
        <title>Annotation of the Turnera subulata (Passifloraceae) Draft Genome Reveals the S-Locus Evolved after the Divergence of Turneroideae from Passifloroideae in a Stepwise Manner.</title>
        <authorList>
            <person name="Henning P.M."/>
            <person name="Roalson E.H."/>
            <person name="Mir W."/>
            <person name="McCubbin A.G."/>
            <person name="Shore J.S."/>
        </authorList>
    </citation>
    <scope>NUCLEOTIDE SEQUENCE</scope>
    <source>
        <strain evidence="5">F60SS</strain>
    </source>
</reference>
<dbReference type="AlphaFoldDB" id="A0A9Q0JIT9"/>
<dbReference type="FunFam" id="1.25.40.10:FF:000344">
    <property type="entry name" value="Pentatricopeptide repeat-containing protein"/>
    <property type="match status" value="1"/>
</dbReference>
<gene>
    <name evidence="5" type="ORF">Tsubulata_030633</name>
</gene>
<keyword evidence="1" id="KW-0677">Repeat</keyword>
<feature type="signal peptide" evidence="4">
    <location>
        <begin position="1"/>
        <end position="18"/>
    </location>
</feature>
<dbReference type="InterPro" id="IPR046960">
    <property type="entry name" value="PPR_At4g14850-like_plant"/>
</dbReference>
<feature type="chain" id="PRO_5040395017" description="Pentacotripeptide-repeat region of PRORP domain-containing protein" evidence="4">
    <location>
        <begin position="19"/>
        <end position="451"/>
    </location>
</feature>
<comment type="caution">
    <text evidence="5">The sequence shown here is derived from an EMBL/GenBank/DDBJ whole genome shotgun (WGS) entry which is preliminary data.</text>
</comment>
<organism evidence="5 6">
    <name type="scientific">Turnera subulata</name>
    <dbReference type="NCBI Taxonomy" id="218843"/>
    <lineage>
        <taxon>Eukaryota</taxon>
        <taxon>Viridiplantae</taxon>
        <taxon>Streptophyta</taxon>
        <taxon>Embryophyta</taxon>
        <taxon>Tracheophyta</taxon>
        <taxon>Spermatophyta</taxon>
        <taxon>Magnoliopsida</taxon>
        <taxon>eudicotyledons</taxon>
        <taxon>Gunneridae</taxon>
        <taxon>Pentapetalae</taxon>
        <taxon>rosids</taxon>
        <taxon>fabids</taxon>
        <taxon>Malpighiales</taxon>
        <taxon>Passifloraceae</taxon>
        <taxon>Turnera</taxon>
    </lineage>
</organism>
<keyword evidence="6" id="KW-1185">Reference proteome</keyword>
<evidence type="ECO:0000313" key="5">
    <source>
        <dbReference type="EMBL" id="KAJ4842235.1"/>
    </source>
</evidence>
<dbReference type="Proteomes" id="UP001141552">
    <property type="component" value="Unassembled WGS sequence"/>
</dbReference>
<dbReference type="PANTHER" id="PTHR47926:SF347">
    <property type="entry name" value="PENTATRICOPEPTIDE REPEAT-CONTAINING PROTEIN"/>
    <property type="match status" value="1"/>
</dbReference>
<dbReference type="Pfam" id="PF01535">
    <property type="entry name" value="PPR"/>
    <property type="match status" value="4"/>
</dbReference>
<feature type="non-terminal residue" evidence="5">
    <location>
        <position position="1"/>
    </location>
</feature>
<proteinExistence type="inferred from homology"/>
<evidence type="ECO:0000313" key="6">
    <source>
        <dbReference type="Proteomes" id="UP001141552"/>
    </source>
</evidence>
<dbReference type="GO" id="GO:0009451">
    <property type="term" value="P:RNA modification"/>
    <property type="evidence" value="ECO:0007669"/>
    <property type="project" value="InterPro"/>
</dbReference>
<dbReference type="EMBL" id="JAKUCV010002545">
    <property type="protein sequence ID" value="KAJ4842235.1"/>
    <property type="molecule type" value="Genomic_DNA"/>
</dbReference>
<dbReference type="PANTHER" id="PTHR47926">
    <property type="entry name" value="PENTATRICOPEPTIDE REPEAT-CONTAINING PROTEIN"/>
    <property type="match status" value="1"/>
</dbReference>
<dbReference type="FunFam" id="1.25.40.10:FF:001535">
    <property type="entry name" value="Putative pentatricopeptide repeat-containing protein, mitochondrial"/>
    <property type="match status" value="1"/>
</dbReference>
<feature type="repeat" description="PPR" evidence="3">
    <location>
        <begin position="137"/>
        <end position="171"/>
    </location>
</feature>
<evidence type="ECO:0000256" key="3">
    <source>
        <dbReference type="PROSITE-ProRule" id="PRU00708"/>
    </source>
</evidence>
<sequence length="451" mass="50466">MFGIFALVLYIGIRLFSFKRHCSTIASLSIKTTLDPQPKELKIIQYCKAGALLDAICILNSVDWTKLSNKPFVYASLLQTCTKVGSFGHGLQFHTHCVKSGVEADKFIGNSLLALYFKLGPNLFVARRVFDGLIVKDAVSWTSMITGYIKVEKPNKSLELFREMLDSGIEPSAYSLSAVIKACSDLEDLRLGRCFHGVVMVRGFDSNRVISCALIDMYGQNYEVNDACRLFDELLEPDSICWTSIISAFTKNDVHNEALRFFYLMQREHQLFPDGFTLGPVVTACGHLGRLKQGKQVHAKAITSGFNGDVVVESSLVDMYGKCGLVAESQRVFDRMRIKNSVSWSALLGGYCHNGQFESVLRVFTKMKKTDLYCFGTVLRACSGLAAKTMELKPDYHLSYVYLTNIYRAAGRWDDAHEIWRLMKDRGITKTAGARSDLLFPSLDNQAIENG</sequence>
<keyword evidence="4" id="KW-0732">Signal</keyword>
<dbReference type="PROSITE" id="PS51375">
    <property type="entry name" value="PPR"/>
    <property type="match status" value="2"/>
</dbReference>
<dbReference type="OrthoDB" id="185373at2759"/>
<accession>A0A9Q0JIT9</accession>
<dbReference type="Gene3D" id="1.25.40.10">
    <property type="entry name" value="Tetratricopeptide repeat domain"/>
    <property type="match status" value="3"/>
</dbReference>
<dbReference type="NCBIfam" id="TIGR00756">
    <property type="entry name" value="PPR"/>
    <property type="match status" value="4"/>
</dbReference>
<evidence type="ECO:0008006" key="7">
    <source>
        <dbReference type="Google" id="ProtNLM"/>
    </source>
</evidence>
<dbReference type="Pfam" id="PF20431">
    <property type="entry name" value="E_motif"/>
    <property type="match status" value="1"/>
</dbReference>
<comment type="similarity">
    <text evidence="2">Belongs to the PPR family. PCMP-E subfamily.</text>
</comment>